<evidence type="ECO:0000259" key="14">
    <source>
        <dbReference type="SMART" id="SM00840"/>
    </source>
</evidence>
<evidence type="ECO:0000256" key="8">
    <source>
        <dbReference type="ARBA" id="ARBA00022833"/>
    </source>
</evidence>
<keyword evidence="10 13" id="KW-0648">Protein biosynthesis</keyword>
<evidence type="ECO:0000256" key="9">
    <source>
        <dbReference type="ARBA" id="ARBA00022840"/>
    </source>
</evidence>
<evidence type="ECO:0000256" key="12">
    <source>
        <dbReference type="ARBA" id="ARBA00047398"/>
    </source>
</evidence>
<dbReference type="GO" id="GO:0006423">
    <property type="term" value="P:cysteinyl-tRNA aminoacylation"/>
    <property type="evidence" value="ECO:0007669"/>
    <property type="project" value="UniProtKB-UniRule"/>
</dbReference>
<dbReference type="NCBIfam" id="TIGR00435">
    <property type="entry name" value="cysS"/>
    <property type="match status" value="1"/>
</dbReference>
<keyword evidence="9 13" id="KW-0067">ATP-binding</keyword>
<dbReference type="Gene3D" id="1.20.120.1910">
    <property type="entry name" value="Cysteine-tRNA ligase, C-terminal anti-codon recognition domain"/>
    <property type="match status" value="1"/>
</dbReference>
<dbReference type="FunFam" id="3.40.50.620:FF:000130">
    <property type="entry name" value="Cysteine--tRNA ligase"/>
    <property type="match status" value="1"/>
</dbReference>
<evidence type="ECO:0000313" key="15">
    <source>
        <dbReference type="EMBL" id="KZX17584.1"/>
    </source>
</evidence>
<dbReference type="InterPro" id="IPR024909">
    <property type="entry name" value="Cys-tRNA/MSH_ligase"/>
</dbReference>
<dbReference type="AlphaFoldDB" id="A0A166FEA0"/>
<evidence type="ECO:0000256" key="1">
    <source>
        <dbReference type="ARBA" id="ARBA00001947"/>
    </source>
</evidence>
<comment type="cofactor">
    <cofactor evidence="1">
        <name>Zn(2+)</name>
        <dbReference type="ChEBI" id="CHEBI:29105"/>
    </cofactor>
</comment>
<feature type="short sequence motif" description="'HIGH' region" evidence="13">
    <location>
        <begin position="30"/>
        <end position="40"/>
    </location>
</feature>
<dbReference type="SUPFAM" id="SSF52374">
    <property type="entry name" value="Nucleotidylyl transferase"/>
    <property type="match status" value="1"/>
</dbReference>
<dbReference type="Gene3D" id="3.40.50.620">
    <property type="entry name" value="HUPs"/>
    <property type="match status" value="1"/>
</dbReference>
<dbReference type="GO" id="GO:0005524">
    <property type="term" value="F:ATP binding"/>
    <property type="evidence" value="ECO:0007669"/>
    <property type="project" value="UniProtKB-UniRule"/>
</dbReference>
<evidence type="ECO:0000256" key="13">
    <source>
        <dbReference type="HAMAP-Rule" id="MF_00041"/>
    </source>
</evidence>
<feature type="domain" description="Cysteinyl-tRNA synthetase class Ia DALR" evidence="14">
    <location>
        <begin position="368"/>
        <end position="447"/>
    </location>
</feature>
<evidence type="ECO:0000256" key="4">
    <source>
        <dbReference type="ARBA" id="ARBA00022490"/>
    </source>
</evidence>
<keyword evidence="8" id="KW-0862">Zinc</keyword>
<gene>
    <name evidence="13 15" type="primary">cysS</name>
    <name evidence="15" type="ORF">MBFIL_00690</name>
</gene>
<evidence type="ECO:0000256" key="3">
    <source>
        <dbReference type="ARBA" id="ARBA00005594"/>
    </source>
</evidence>
<comment type="caution">
    <text evidence="15">The sequence shown here is derived from an EMBL/GenBank/DDBJ whole genome shotgun (WGS) entry which is preliminary data.</text>
</comment>
<comment type="subcellular location">
    <subcellularLocation>
        <location evidence="2 13">Cytoplasm</location>
    </subcellularLocation>
</comment>
<dbReference type="GO" id="GO:0046872">
    <property type="term" value="F:metal ion binding"/>
    <property type="evidence" value="ECO:0007669"/>
    <property type="project" value="UniProtKB-KW"/>
</dbReference>
<dbReference type="EMBL" id="LWMT01000008">
    <property type="protein sequence ID" value="KZX17584.1"/>
    <property type="molecule type" value="Genomic_DNA"/>
</dbReference>
<evidence type="ECO:0000256" key="2">
    <source>
        <dbReference type="ARBA" id="ARBA00004496"/>
    </source>
</evidence>
<dbReference type="RefSeq" id="WP_066970306.1">
    <property type="nucleotide sequence ID" value="NZ_LWMT01000008.1"/>
</dbReference>
<keyword evidence="16" id="KW-1185">Reference proteome</keyword>
<organism evidence="15 16">
    <name type="scientific">Methanobrevibacter filiformis</name>
    <dbReference type="NCBI Taxonomy" id="55758"/>
    <lineage>
        <taxon>Archaea</taxon>
        <taxon>Methanobacteriati</taxon>
        <taxon>Methanobacteriota</taxon>
        <taxon>Methanomada group</taxon>
        <taxon>Methanobacteria</taxon>
        <taxon>Methanobacteriales</taxon>
        <taxon>Methanobacteriaceae</taxon>
        <taxon>Methanobrevibacter</taxon>
    </lineage>
</organism>
<dbReference type="InterPro" id="IPR014729">
    <property type="entry name" value="Rossmann-like_a/b/a_fold"/>
</dbReference>
<dbReference type="GO" id="GO:0005737">
    <property type="term" value="C:cytoplasm"/>
    <property type="evidence" value="ECO:0007669"/>
    <property type="project" value="UniProtKB-SubCell"/>
</dbReference>
<dbReference type="PATRIC" id="fig|55758.3.peg.78"/>
<dbReference type="SMART" id="SM00840">
    <property type="entry name" value="DALR_2"/>
    <property type="match status" value="1"/>
</dbReference>
<keyword evidence="7 13" id="KW-0547">Nucleotide-binding</keyword>
<evidence type="ECO:0000256" key="10">
    <source>
        <dbReference type="ARBA" id="ARBA00022917"/>
    </source>
</evidence>
<comment type="caution">
    <text evidence="13">Lacks conserved residue(s) required for the propagation of feature annotation.</text>
</comment>
<dbReference type="GO" id="GO:0004817">
    <property type="term" value="F:cysteine-tRNA ligase activity"/>
    <property type="evidence" value="ECO:0007669"/>
    <property type="project" value="UniProtKB-UniRule"/>
</dbReference>
<dbReference type="PANTHER" id="PTHR10890:SF3">
    <property type="entry name" value="CYSTEINE--TRNA LIGASE, CYTOPLASMIC"/>
    <property type="match status" value="1"/>
</dbReference>
<feature type="binding site" evidence="13">
    <location>
        <position position="267"/>
    </location>
    <ligand>
        <name>ATP</name>
        <dbReference type="ChEBI" id="CHEBI:30616"/>
    </ligand>
</feature>
<feature type="short sequence motif" description="'KMSKS' region" evidence="13">
    <location>
        <begin position="264"/>
        <end position="268"/>
    </location>
</feature>
<name>A0A166FEA0_9EURY</name>
<protein>
    <recommendedName>
        <fullName evidence="13">Cysteine--tRNA ligase</fullName>
        <ecNumber evidence="13">6.1.1.16</ecNumber>
    </recommendedName>
    <alternativeName>
        <fullName evidence="13">Cysteinyl-tRNA synthetase</fullName>
        <shortName evidence="13">CysRS</shortName>
    </alternativeName>
</protein>
<dbReference type="Pfam" id="PF01406">
    <property type="entry name" value="tRNA-synt_1e"/>
    <property type="match status" value="1"/>
</dbReference>
<dbReference type="STRING" id="55758.MBFIL_00690"/>
<proteinExistence type="inferred from homology"/>
<evidence type="ECO:0000256" key="7">
    <source>
        <dbReference type="ARBA" id="ARBA00022741"/>
    </source>
</evidence>
<dbReference type="Pfam" id="PF09190">
    <property type="entry name" value="DALR_2"/>
    <property type="match status" value="1"/>
</dbReference>
<dbReference type="PRINTS" id="PR00983">
    <property type="entry name" value="TRNASYNTHCYS"/>
</dbReference>
<sequence>MLEIYNTLKRDKELFNSENDSKINLFVCGPTVYDDAHIGHGRTYISFDLIKRYLEYTGYSVFYMENITDIDDKIINRAKERNIPFNDLSGVYEKRFREDMEKLNANSVNLYPRATEHLKEIFNQIDELMDKGFAYEIDDGIYFDVLKFPDFGKLSNQNLEMLDSHRIDVNDNKRDPKDFALWKKTEEEPYFKSKWGNGRPGWHIEDTAITEYYFGSQYDIHGGGLDLIFPHHEAEIAQMEAISGKMPMVKYWMHTGFLNVDGVKMSKSLGNFITIRELLENWDPMAFRLFVLSTHYRSPIDFSEKSLHQASKNLQRLKTTVNSLIEFREYLIAKYAYDSLDNDCNNGSSDDNNLNVEILNKLVEMENSFFESMDDDFNTPKALSIILNFTKMINGFINQEKKILDNTNDIVIENLKIPYEFVIKSLEFFDAFERIFKLNLFEKEEIPDISSDVLDLLLDVREKLRNEKNYELSDYIRDKLNELNINIEDN</sequence>
<evidence type="ECO:0000256" key="11">
    <source>
        <dbReference type="ARBA" id="ARBA00023146"/>
    </source>
</evidence>
<reference evidence="15 16" key="1">
    <citation type="submission" date="2016-04" db="EMBL/GenBank/DDBJ databases">
        <title>Genome sequence of Methanobrevibacter filiformis DSM 11501.</title>
        <authorList>
            <person name="Poehlein A."/>
            <person name="Seedorf H."/>
            <person name="Daniel R."/>
        </authorList>
    </citation>
    <scope>NUCLEOTIDE SEQUENCE [LARGE SCALE GENOMIC DNA]</scope>
    <source>
        <strain evidence="15 16">DSM 11501</strain>
    </source>
</reference>
<dbReference type="InterPro" id="IPR009080">
    <property type="entry name" value="tRNAsynth_Ia_anticodon-bd"/>
</dbReference>
<dbReference type="InterPro" id="IPR015273">
    <property type="entry name" value="Cys-tRNA-synt_Ia_DALR"/>
</dbReference>
<comment type="similarity">
    <text evidence="3 13">Belongs to the class-I aminoacyl-tRNA synthetase family.</text>
</comment>
<evidence type="ECO:0000256" key="6">
    <source>
        <dbReference type="ARBA" id="ARBA00022723"/>
    </source>
</evidence>
<keyword evidence="4 13" id="KW-0963">Cytoplasm</keyword>
<dbReference type="OrthoDB" id="9445at2157"/>
<dbReference type="HAMAP" id="MF_00041">
    <property type="entry name" value="Cys_tRNA_synth"/>
    <property type="match status" value="1"/>
</dbReference>
<comment type="catalytic activity">
    <reaction evidence="12 13">
        <text>tRNA(Cys) + L-cysteine + ATP = L-cysteinyl-tRNA(Cys) + AMP + diphosphate</text>
        <dbReference type="Rhea" id="RHEA:17773"/>
        <dbReference type="Rhea" id="RHEA-COMP:9661"/>
        <dbReference type="Rhea" id="RHEA-COMP:9679"/>
        <dbReference type="ChEBI" id="CHEBI:30616"/>
        <dbReference type="ChEBI" id="CHEBI:33019"/>
        <dbReference type="ChEBI" id="CHEBI:35235"/>
        <dbReference type="ChEBI" id="CHEBI:78442"/>
        <dbReference type="ChEBI" id="CHEBI:78517"/>
        <dbReference type="ChEBI" id="CHEBI:456215"/>
        <dbReference type="EC" id="6.1.1.16"/>
    </reaction>
</comment>
<keyword evidence="6" id="KW-0479">Metal-binding</keyword>
<evidence type="ECO:0000313" key="16">
    <source>
        <dbReference type="Proteomes" id="UP000077066"/>
    </source>
</evidence>
<dbReference type="CDD" id="cd00672">
    <property type="entry name" value="CysRS_core"/>
    <property type="match status" value="1"/>
</dbReference>
<accession>A0A166FEA0</accession>
<dbReference type="SUPFAM" id="SSF47323">
    <property type="entry name" value="Anticodon-binding domain of a subclass of class I aminoacyl-tRNA synthetases"/>
    <property type="match status" value="1"/>
</dbReference>
<evidence type="ECO:0000256" key="5">
    <source>
        <dbReference type="ARBA" id="ARBA00022598"/>
    </source>
</evidence>
<dbReference type="InterPro" id="IPR032678">
    <property type="entry name" value="tRNA-synt_1_cat_dom"/>
</dbReference>
<keyword evidence="11 13" id="KW-0030">Aminoacyl-tRNA synthetase</keyword>
<dbReference type="Proteomes" id="UP000077066">
    <property type="component" value="Unassembled WGS sequence"/>
</dbReference>
<dbReference type="PANTHER" id="PTHR10890">
    <property type="entry name" value="CYSTEINYL-TRNA SYNTHETASE"/>
    <property type="match status" value="1"/>
</dbReference>
<keyword evidence="5 13" id="KW-0436">Ligase</keyword>
<dbReference type="EC" id="6.1.1.16" evidence="13"/>
<dbReference type="InterPro" id="IPR015803">
    <property type="entry name" value="Cys-tRNA-ligase"/>
</dbReference>